<feature type="region of interest" description="Disordered" evidence="1">
    <location>
        <begin position="1"/>
        <end position="20"/>
    </location>
</feature>
<proteinExistence type="predicted"/>
<comment type="caution">
    <text evidence="3">The sequence shown here is derived from an EMBL/GenBank/DDBJ whole genome shotgun (WGS) entry which is preliminary data.</text>
</comment>
<keyword evidence="2" id="KW-0812">Transmembrane</keyword>
<evidence type="ECO:0000313" key="4">
    <source>
        <dbReference type="Proteomes" id="UP001054837"/>
    </source>
</evidence>
<keyword evidence="4" id="KW-1185">Reference proteome</keyword>
<keyword evidence="2" id="KW-1133">Transmembrane helix</keyword>
<feature type="compositionally biased region" description="Basic and acidic residues" evidence="1">
    <location>
        <begin position="1"/>
        <end position="10"/>
    </location>
</feature>
<evidence type="ECO:0000256" key="1">
    <source>
        <dbReference type="SAM" id="MobiDB-lite"/>
    </source>
</evidence>
<dbReference type="Proteomes" id="UP001054837">
    <property type="component" value="Unassembled WGS sequence"/>
</dbReference>
<organism evidence="3 4">
    <name type="scientific">Caerostris darwini</name>
    <dbReference type="NCBI Taxonomy" id="1538125"/>
    <lineage>
        <taxon>Eukaryota</taxon>
        <taxon>Metazoa</taxon>
        <taxon>Ecdysozoa</taxon>
        <taxon>Arthropoda</taxon>
        <taxon>Chelicerata</taxon>
        <taxon>Arachnida</taxon>
        <taxon>Araneae</taxon>
        <taxon>Araneomorphae</taxon>
        <taxon>Entelegynae</taxon>
        <taxon>Araneoidea</taxon>
        <taxon>Araneidae</taxon>
        <taxon>Caerostris</taxon>
    </lineage>
</organism>
<evidence type="ECO:0000313" key="3">
    <source>
        <dbReference type="EMBL" id="GIX86638.1"/>
    </source>
</evidence>
<keyword evidence="2" id="KW-0472">Membrane</keyword>
<protein>
    <submittedName>
        <fullName evidence="3">Uncharacterized protein</fullName>
    </submittedName>
</protein>
<dbReference type="AlphaFoldDB" id="A0AAV4NPL9"/>
<feature type="transmembrane region" description="Helical" evidence="2">
    <location>
        <begin position="181"/>
        <end position="206"/>
    </location>
</feature>
<sequence>MFDVSGDPREHRNHGVPTNYSDVAVSANGRFDYPAVVEDKRVSSLSYSGTFRKREHCNHDIPPNYTDVAVDVSGRSDCPSIIERKGRVTTSNLSNSGTLRNSKKMPSKIRLLVSMVTGIETFHFVCYVFLEFLFLWIPCEGKDKLKTAIASDVDDDFVHIYFPDRIDFDPPERESPVPSTIWIVLVVTVVIVVFTCVGCLVFWYTLRNRQAIRNSSRADLLHPPPTAPSFITVHDGGPHDNPLQQYGSTDFPGTRDAPPRYSVVMREKSAETGVTGRPGGHAATGNLETPPPQYTTAPPFK</sequence>
<evidence type="ECO:0000256" key="2">
    <source>
        <dbReference type="SAM" id="Phobius"/>
    </source>
</evidence>
<feature type="region of interest" description="Disordered" evidence="1">
    <location>
        <begin position="268"/>
        <end position="301"/>
    </location>
</feature>
<gene>
    <name evidence="3" type="ORF">CDAR_260371</name>
</gene>
<accession>A0AAV4NPL9</accession>
<reference evidence="3 4" key="1">
    <citation type="submission" date="2021-06" db="EMBL/GenBank/DDBJ databases">
        <title>Caerostris darwini draft genome.</title>
        <authorList>
            <person name="Kono N."/>
            <person name="Arakawa K."/>
        </authorList>
    </citation>
    <scope>NUCLEOTIDE SEQUENCE [LARGE SCALE GENOMIC DNA]</scope>
</reference>
<feature type="transmembrane region" description="Helical" evidence="2">
    <location>
        <begin position="111"/>
        <end position="137"/>
    </location>
</feature>
<name>A0AAV4NPL9_9ARAC</name>
<dbReference type="EMBL" id="BPLQ01001908">
    <property type="protein sequence ID" value="GIX86638.1"/>
    <property type="molecule type" value="Genomic_DNA"/>
</dbReference>